<evidence type="ECO:0000256" key="3">
    <source>
        <dbReference type="ARBA" id="ARBA00023163"/>
    </source>
</evidence>
<dbReference type="AlphaFoldDB" id="A0A1W2AYJ7"/>
<dbReference type="SUPFAM" id="SSF52540">
    <property type="entry name" value="P-loop containing nucleoside triphosphate hydrolases"/>
    <property type="match status" value="1"/>
</dbReference>
<dbReference type="InterPro" id="IPR059106">
    <property type="entry name" value="WHD_MalT"/>
</dbReference>
<dbReference type="Gene3D" id="1.25.40.10">
    <property type="entry name" value="Tetratricopeptide repeat domain"/>
    <property type="match status" value="1"/>
</dbReference>
<keyword evidence="3" id="KW-0804">Transcription</keyword>
<protein>
    <submittedName>
        <fullName evidence="5">LuxR family transcriptional regulator, maltose regulon positive regulatory protein</fullName>
    </submittedName>
</protein>
<dbReference type="Pfam" id="PF00196">
    <property type="entry name" value="GerE"/>
    <property type="match status" value="1"/>
</dbReference>
<dbReference type="EMBL" id="FWXW01000004">
    <property type="protein sequence ID" value="SMC65248.1"/>
    <property type="molecule type" value="Genomic_DNA"/>
</dbReference>
<keyword evidence="2" id="KW-0238">DNA-binding</keyword>
<sequence>MKFEILHSKLIRPEVSASTIARIDLGNKLRDNRRSDVILVSSFAGSGKTTVISEWIGRCKYEHIWYSLDNWDNDIQLFFAYLIEGMKGLDKTVGDDLLQLLESVQSVGYPSFMRSIITNLHQLKREFVLVLDDYHVIENDQIDFFLNMLIEHMPPRMKLVIITREDPAFPLSKYRLSKRLLEIRISDLRFTNEEAEAFLSKQLQRDIDEEHVALFTKRTEGWVAGIQLATLSMQGLEDINSFIEKLSGSHKYIMDYLIEEVLEKQSEEVQNFLLLTSLLDYFSCDLCDSLLDACHGSSMRTIEYLMHRNMFIIPMDQERKWYRYHHLFRDLLSQRLPGYIQETGGLTVEELHRRAGKWFDSVSMSTEAIHHYLSGSFYDEAANIIECRWAEMDLQLQASTWLAMAKQLPAGMIEKRPVLAMGYGWALIDTGDIQGSKKWLEAAERLYALHQENPEEYPVADLKQYELLPATVASAHAYVSAATEDIEGIFYHAEDALRKTPQNQPMKSAVIAMLLGVAHWSSGDLLEAEKITVDALHSFGKNINDFTSNSFYMVLGELCIQMGRLKEAKSIFDKTIARIDSSGRVQPVLASLYLGLANIAYLEGNNQGVYDLLKISKEYGQMYALIDWKYKYYLLFAKLYLSQGLFDRALESLTESKSEYIMNPLPDYLSLEDMESYILFRSGHGMTETDLYKTSDSFDPDHIPYLREFAAAFQVEQILNQKADNDMLKRAAGICNGLVASAKTQKRNGHLIHYLVLASKVQEALGQNQIRQSFYDEAVALAKEDNYYRPFIDHLPQDAEAKLPKDDLQPLRKESANQKLIEPLTIRELEVLGLIVEGLSNQEISNRLFLALSTVKGYNQTIYEKLDVRRRTEAVAKAGALGLV</sequence>
<dbReference type="RefSeq" id="WP_084234684.1">
    <property type="nucleotide sequence ID" value="NZ_FWXW01000004.1"/>
</dbReference>
<dbReference type="InterPro" id="IPR027417">
    <property type="entry name" value="P-loop_NTPase"/>
</dbReference>
<organism evidence="5 6">
    <name type="scientific">Papillibacter cinnamivorans DSM 12816</name>
    <dbReference type="NCBI Taxonomy" id="1122930"/>
    <lineage>
        <taxon>Bacteria</taxon>
        <taxon>Bacillati</taxon>
        <taxon>Bacillota</taxon>
        <taxon>Clostridia</taxon>
        <taxon>Eubacteriales</taxon>
        <taxon>Oscillospiraceae</taxon>
        <taxon>Papillibacter</taxon>
    </lineage>
</organism>
<evidence type="ECO:0000313" key="6">
    <source>
        <dbReference type="Proteomes" id="UP000192790"/>
    </source>
</evidence>
<evidence type="ECO:0000256" key="2">
    <source>
        <dbReference type="ARBA" id="ARBA00023125"/>
    </source>
</evidence>
<dbReference type="Pfam" id="PF17874">
    <property type="entry name" value="TPR_MalT"/>
    <property type="match status" value="1"/>
</dbReference>
<dbReference type="InterPro" id="IPR036388">
    <property type="entry name" value="WH-like_DNA-bd_sf"/>
</dbReference>
<reference evidence="5 6" key="1">
    <citation type="submission" date="2017-04" db="EMBL/GenBank/DDBJ databases">
        <authorList>
            <person name="Afonso C.L."/>
            <person name="Miller P.J."/>
            <person name="Scott M.A."/>
            <person name="Spackman E."/>
            <person name="Goraichik I."/>
            <person name="Dimitrov K.M."/>
            <person name="Suarez D.L."/>
            <person name="Swayne D.E."/>
        </authorList>
    </citation>
    <scope>NUCLEOTIDE SEQUENCE [LARGE SCALE GENOMIC DNA]</scope>
    <source>
        <strain evidence="5 6">DSM 12816</strain>
    </source>
</reference>
<dbReference type="InterPro" id="IPR041617">
    <property type="entry name" value="TPR_MalT"/>
</dbReference>
<gene>
    <name evidence="5" type="ORF">SAMN02745168_2017</name>
</gene>
<keyword evidence="1" id="KW-0805">Transcription regulation</keyword>
<dbReference type="Gene3D" id="3.40.50.300">
    <property type="entry name" value="P-loop containing nucleotide triphosphate hydrolases"/>
    <property type="match status" value="1"/>
</dbReference>
<dbReference type="Proteomes" id="UP000192790">
    <property type="component" value="Unassembled WGS sequence"/>
</dbReference>
<dbReference type="SUPFAM" id="SSF48452">
    <property type="entry name" value="TPR-like"/>
    <property type="match status" value="1"/>
</dbReference>
<name>A0A1W2AYJ7_9FIRM</name>
<accession>A0A1W2AYJ7</accession>
<dbReference type="GO" id="GO:0006355">
    <property type="term" value="P:regulation of DNA-templated transcription"/>
    <property type="evidence" value="ECO:0007669"/>
    <property type="project" value="InterPro"/>
</dbReference>
<dbReference type="PROSITE" id="PS50043">
    <property type="entry name" value="HTH_LUXR_2"/>
    <property type="match status" value="1"/>
</dbReference>
<dbReference type="SMART" id="SM00421">
    <property type="entry name" value="HTH_LUXR"/>
    <property type="match status" value="1"/>
</dbReference>
<dbReference type="PRINTS" id="PR00038">
    <property type="entry name" value="HTHLUXR"/>
</dbReference>
<evidence type="ECO:0000256" key="1">
    <source>
        <dbReference type="ARBA" id="ARBA00023015"/>
    </source>
</evidence>
<dbReference type="GO" id="GO:0003677">
    <property type="term" value="F:DNA binding"/>
    <property type="evidence" value="ECO:0007669"/>
    <property type="project" value="UniProtKB-KW"/>
</dbReference>
<dbReference type="InterPro" id="IPR000792">
    <property type="entry name" value="Tscrpt_reg_LuxR_C"/>
</dbReference>
<dbReference type="Gene3D" id="1.10.10.10">
    <property type="entry name" value="Winged helix-like DNA-binding domain superfamily/Winged helix DNA-binding domain"/>
    <property type="match status" value="1"/>
</dbReference>
<feature type="domain" description="HTH luxR-type" evidence="4">
    <location>
        <begin position="817"/>
        <end position="882"/>
    </location>
</feature>
<dbReference type="PANTHER" id="PTHR44688">
    <property type="entry name" value="DNA-BINDING TRANSCRIPTIONAL ACTIVATOR DEVR_DOSR"/>
    <property type="match status" value="1"/>
</dbReference>
<dbReference type="CDD" id="cd06170">
    <property type="entry name" value="LuxR_C_like"/>
    <property type="match status" value="1"/>
</dbReference>
<dbReference type="InterPro" id="IPR016032">
    <property type="entry name" value="Sig_transdc_resp-reg_C-effctor"/>
</dbReference>
<keyword evidence="6" id="KW-1185">Reference proteome</keyword>
<dbReference type="PANTHER" id="PTHR44688:SF16">
    <property type="entry name" value="DNA-BINDING TRANSCRIPTIONAL ACTIVATOR DEVR_DOSR"/>
    <property type="match status" value="1"/>
</dbReference>
<proteinExistence type="predicted"/>
<evidence type="ECO:0000313" key="5">
    <source>
        <dbReference type="EMBL" id="SMC65248.1"/>
    </source>
</evidence>
<dbReference type="OrthoDB" id="1137593at2"/>
<evidence type="ECO:0000259" key="4">
    <source>
        <dbReference type="PROSITE" id="PS50043"/>
    </source>
</evidence>
<dbReference type="STRING" id="1122930.SAMN02745168_2017"/>
<dbReference type="InterPro" id="IPR011990">
    <property type="entry name" value="TPR-like_helical_dom_sf"/>
</dbReference>
<dbReference type="SUPFAM" id="SSF46894">
    <property type="entry name" value="C-terminal effector domain of the bipartite response regulators"/>
    <property type="match status" value="1"/>
</dbReference>
<dbReference type="Pfam" id="PF25873">
    <property type="entry name" value="WHD_MalT"/>
    <property type="match status" value="1"/>
</dbReference>